<dbReference type="NCBIfam" id="NF040713">
    <property type="entry name" value="ZapE"/>
    <property type="match status" value="1"/>
</dbReference>
<keyword evidence="2" id="KW-0067">ATP-binding</keyword>
<reference evidence="3" key="1">
    <citation type="submission" date="2018-06" db="EMBL/GenBank/DDBJ databases">
        <authorList>
            <person name="Zhirakovskaya E."/>
        </authorList>
    </citation>
    <scope>NUCLEOTIDE SEQUENCE</scope>
</reference>
<dbReference type="Pfam" id="PF03969">
    <property type="entry name" value="AFG1_ATPase"/>
    <property type="match status" value="1"/>
</dbReference>
<protein>
    <submittedName>
        <fullName evidence="3">ATPase, AFG1 family</fullName>
    </submittedName>
</protein>
<keyword evidence="1" id="KW-0547">Nucleotide-binding</keyword>
<name>A0A3B0X142_9ZZZZ</name>
<dbReference type="GO" id="GO:0005737">
    <property type="term" value="C:cytoplasm"/>
    <property type="evidence" value="ECO:0007669"/>
    <property type="project" value="TreeGrafter"/>
</dbReference>
<dbReference type="InterPro" id="IPR027417">
    <property type="entry name" value="P-loop_NTPase"/>
</dbReference>
<evidence type="ECO:0000256" key="1">
    <source>
        <dbReference type="ARBA" id="ARBA00022741"/>
    </source>
</evidence>
<dbReference type="SUPFAM" id="SSF52540">
    <property type="entry name" value="P-loop containing nucleoside triphosphate hydrolases"/>
    <property type="match status" value="1"/>
</dbReference>
<sequence length="372" mass="43877">MPISSEYRRQLQQKQYQADVEQEKIVQQLQQLQIALKQQPARKHSFKHKIKSFFLLTRFNNTPSLKGCYIWGDVGRGKTWLMDMFYDTLDSHALPREQKIRLHFNHFMQFIHDQLSLLDKQQNPLRQIALAFARRYRLLCIDEFHVSDITDAMLLSGLLEVLFEEGLILVATSNQPPDELYKNGLQRERFLPAIKLIKKQTHTLTLNGATDHRLRLLEKADIWYTLEADSDTALEQRFQELITSPASKDYKIQINYRSIKTRFSTSNIIWFDFQVICGDQRGATDYIQIARQFHTVFISGIEKMTDGQNDKARRFINMIDEFYDRNVNLLCSAATSPQLLYTGRQLSFEFRRTISRLQEMRSHEYMQLPHNS</sequence>
<dbReference type="Gene3D" id="3.40.50.300">
    <property type="entry name" value="P-loop containing nucleotide triphosphate hydrolases"/>
    <property type="match status" value="1"/>
</dbReference>
<accession>A0A3B0X142</accession>
<dbReference type="EMBL" id="UOFG01000030">
    <property type="protein sequence ID" value="VAW58233.1"/>
    <property type="molecule type" value="Genomic_DNA"/>
</dbReference>
<dbReference type="InterPro" id="IPR005654">
    <property type="entry name" value="ATPase_AFG1-like"/>
</dbReference>
<evidence type="ECO:0000256" key="2">
    <source>
        <dbReference type="ARBA" id="ARBA00022840"/>
    </source>
</evidence>
<dbReference type="PANTHER" id="PTHR12169:SF6">
    <property type="entry name" value="AFG1-LIKE ATPASE"/>
    <property type="match status" value="1"/>
</dbReference>
<proteinExistence type="predicted"/>
<evidence type="ECO:0000313" key="3">
    <source>
        <dbReference type="EMBL" id="VAW58233.1"/>
    </source>
</evidence>
<organism evidence="3">
    <name type="scientific">hydrothermal vent metagenome</name>
    <dbReference type="NCBI Taxonomy" id="652676"/>
    <lineage>
        <taxon>unclassified sequences</taxon>
        <taxon>metagenomes</taxon>
        <taxon>ecological metagenomes</taxon>
    </lineage>
</organism>
<gene>
    <name evidence="3" type="ORF">MNBD_GAMMA11-1243</name>
</gene>
<dbReference type="AlphaFoldDB" id="A0A3B0X142"/>
<dbReference type="PANTHER" id="PTHR12169">
    <property type="entry name" value="ATPASE N2B"/>
    <property type="match status" value="1"/>
</dbReference>
<dbReference type="GO" id="GO:0005524">
    <property type="term" value="F:ATP binding"/>
    <property type="evidence" value="ECO:0007669"/>
    <property type="project" value="UniProtKB-KW"/>
</dbReference>
<dbReference type="GO" id="GO:0016887">
    <property type="term" value="F:ATP hydrolysis activity"/>
    <property type="evidence" value="ECO:0007669"/>
    <property type="project" value="InterPro"/>
</dbReference>